<keyword evidence="2" id="KW-0645">Protease</keyword>
<evidence type="ECO:0000313" key="12">
    <source>
        <dbReference type="Proteomes" id="UP000035682"/>
    </source>
</evidence>
<evidence type="ECO:0000256" key="3">
    <source>
        <dbReference type="ARBA" id="ARBA00022723"/>
    </source>
</evidence>
<protein>
    <submittedName>
        <fullName evidence="11 13">Astacin-like metalloendopeptidase</fullName>
    </submittedName>
</protein>
<keyword evidence="6" id="KW-0482">Metalloprotease</keyword>
<dbReference type="SUPFAM" id="SSF55486">
    <property type="entry name" value="Metalloproteases ('zincins'), catalytic domain"/>
    <property type="match status" value="1"/>
</dbReference>
<feature type="disulfide bond" evidence="7">
    <location>
        <begin position="267"/>
        <end position="276"/>
    </location>
</feature>
<accession>A0A090LN00</accession>
<feature type="signal peptide" evidence="8">
    <location>
        <begin position="1"/>
        <end position="24"/>
    </location>
</feature>
<name>A0A090LN00_STRRB</name>
<dbReference type="PROSITE" id="PS00022">
    <property type="entry name" value="EGF_1"/>
    <property type="match status" value="1"/>
</dbReference>
<dbReference type="GeneID" id="36381923"/>
<comment type="caution">
    <text evidence="7">Lacks conserved residue(s) required for the propagation of feature annotation.</text>
</comment>
<dbReference type="PANTHER" id="PTHR10127:SF780">
    <property type="entry name" value="METALLOENDOPEPTIDASE"/>
    <property type="match status" value="1"/>
</dbReference>
<evidence type="ECO:0000256" key="5">
    <source>
        <dbReference type="ARBA" id="ARBA00022833"/>
    </source>
</evidence>
<dbReference type="InterPro" id="IPR000742">
    <property type="entry name" value="EGF"/>
</dbReference>
<dbReference type="EMBL" id="LN609529">
    <property type="protein sequence ID" value="CEF69553.1"/>
    <property type="molecule type" value="Genomic_DNA"/>
</dbReference>
<dbReference type="CTD" id="36381923"/>
<dbReference type="InterPro" id="IPR035914">
    <property type="entry name" value="Sperma_CUB_dom_sf"/>
</dbReference>
<reference evidence="12" key="2">
    <citation type="submission" date="2014-09" db="EMBL/GenBank/DDBJ databases">
        <authorList>
            <person name="Martin A.A."/>
        </authorList>
    </citation>
    <scope>NUCLEOTIDE SEQUENCE</scope>
    <source>
        <strain evidence="12">ED321</strain>
    </source>
</reference>
<dbReference type="Pfam" id="PF01400">
    <property type="entry name" value="Astacin"/>
    <property type="match status" value="1"/>
</dbReference>
<dbReference type="OrthoDB" id="10004439at2759"/>
<reference evidence="13" key="3">
    <citation type="submission" date="2020-12" db="UniProtKB">
        <authorList>
            <consortium name="WormBaseParasite"/>
        </authorList>
    </citation>
    <scope>IDENTIFICATION</scope>
</reference>
<evidence type="ECO:0000259" key="10">
    <source>
        <dbReference type="PROSITE" id="PS51864"/>
    </source>
</evidence>
<evidence type="ECO:0000313" key="14">
    <source>
        <dbReference type="WormBase" id="SRAE_2000420100"/>
    </source>
</evidence>
<keyword evidence="3" id="KW-0479">Metal-binding</keyword>
<dbReference type="Gene3D" id="3.40.390.10">
    <property type="entry name" value="Collagenase (Catalytic Domain)"/>
    <property type="match status" value="1"/>
</dbReference>
<dbReference type="RefSeq" id="XP_024508753.1">
    <property type="nucleotide sequence ID" value="XM_024643043.1"/>
</dbReference>
<dbReference type="WormBase" id="SRAE_2000420100">
    <property type="protein sequence ID" value="SRP08250"/>
    <property type="gene ID" value="WBGene00264430"/>
</dbReference>
<proteinExistence type="predicted"/>
<dbReference type="InterPro" id="IPR001506">
    <property type="entry name" value="Peptidase_M12A"/>
</dbReference>
<evidence type="ECO:0000256" key="6">
    <source>
        <dbReference type="ARBA" id="ARBA00023049"/>
    </source>
</evidence>
<dbReference type="Proteomes" id="UP000035682">
    <property type="component" value="Unplaced"/>
</dbReference>
<organism evidence="11">
    <name type="scientific">Strongyloides ratti</name>
    <name type="common">Parasitic roundworm</name>
    <dbReference type="NCBI Taxonomy" id="34506"/>
    <lineage>
        <taxon>Eukaryota</taxon>
        <taxon>Metazoa</taxon>
        <taxon>Ecdysozoa</taxon>
        <taxon>Nematoda</taxon>
        <taxon>Chromadorea</taxon>
        <taxon>Rhabditida</taxon>
        <taxon>Tylenchina</taxon>
        <taxon>Panagrolaimomorpha</taxon>
        <taxon>Strongyloidoidea</taxon>
        <taxon>Strongyloididae</taxon>
        <taxon>Strongyloides</taxon>
    </lineage>
</organism>
<evidence type="ECO:0000256" key="2">
    <source>
        <dbReference type="ARBA" id="ARBA00022670"/>
    </source>
</evidence>
<dbReference type="GO" id="GO:0046872">
    <property type="term" value="F:metal ion binding"/>
    <property type="evidence" value="ECO:0007669"/>
    <property type="project" value="UniProtKB-KW"/>
</dbReference>
<feature type="domain" description="EGF-like" evidence="9">
    <location>
        <begin position="236"/>
        <end position="277"/>
    </location>
</feature>
<evidence type="ECO:0000256" key="1">
    <source>
        <dbReference type="ARBA" id="ARBA00022536"/>
    </source>
</evidence>
<feature type="domain" description="Peptidase M12A" evidence="10">
    <location>
        <begin position="41"/>
        <end position="241"/>
    </location>
</feature>
<dbReference type="WBParaSite" id="SRAE_2000420100.1">
    <property type="protein sequence ID" value="SRAE_2000420100.1"/>
    <property type="gene ID" value="WBGene00264430"/>
</dbReference>
<dbReference type="Gene3D" id="2.60.120.290">
    <property type="entry name" value="Spermadhesin, CUB domain"/>
    <property type="match status" value="1"/>
</dbReference>
<dbReference type="AlphaFoldDB" id="A0A090LN00"/>
<dbReference type="GO" id="GO:0004222">
    <property type="term" value="F:metalloendopeptidase activity"/>
    <property type="evidence" value="ECO:0007669"/>
    <property type="project" value="InterPro"/>
</dbReference>
<sequence>MLKSHIIILILNFYLLLIDNFSKCEKISITNLDSHLYRTKRAIFKNSKYFLGKMPIKYNTTTSIKNFNLEKALKMIEKDTCITFKKVDLIPENSQGFMYQTNLANFTFCGPQYPDKPQIIFLSKECNDDVGCHLRQTALSIGLVYQFNRPDRDDYITVNVSNAYWWVYGGGVLETIFSENEINLYNTSYDFGSITQLNGYEYSNNSKLVIKSKIPEYKNMMGQYYKLSFNDAKLLNHELCKGICVNNLKKCKNNGYQDPKKCYKCRCPNGFTGKYCQSVKESNKKCGSQILSAKKISKTLTNSGNRICNYHIKSQVGTRIEIDLKSVNTTEIIPCFENMGLEIKYRLDKGTTGLCLCGKYENIKLISDDNTVLISYNGKNEKHNFILKYKQI</sequence>
<dbReference type="PROSITE" id="PS50026">
    <property type="entry name" value="EGF_3"/>
    <property type="match status" value="1"/>
</dbReference>
<evidence type="ECO:0000256" key="7">
    <source>
        <dbReference type="PROSITE-ProRule" id="PRU00076"/>
    </source>
</evidence>
<evidence type="ECO:0000313" key="13">
    <source>
        <dbReference type="WBParaSite" id="SRAE_2000420100.1"/>
    </source>
</evidence>
<feature type="chain" id="PRO_5015030960" evidence="8">
    <location>
        <begin position="25"/>
        <end position="392"/>
    </location>
</feature>
<evidence type="ECO:0000313" key="11">
    <source>
        <dbReference type="EMBL" id="CEF69553.1"/>
    </source>
</evidence>
<evidence type="ECO:0000259" key="9">
    <source>
        <dbReference type="PROSITE" id="PS50026"/>
    </source>
</evidence>
<keyword evidence="8" id="KW-0732">Signal</keyword>
<keyword evidence="7" id="KW-1015">Disulfide bond</keyword>
<dbReference type="InterPro" id="IPR024079">
    <property type="entry name" value="MetalloPept_cat_dom_sf"/>
</dbReference>
<keyword evidence="1 7" id="KW-0245">EGF-like domain</keyword>
<keyword evidence="12" id="KW-1185">Reference proteome</keyword>
<dbReference type="PANTHER" id="PTHR10127">
    <property type="entry name" value="DISCOIDIN, CUB, EGF, LAMININ , AND ZINC METALLOPROTEASE DOMAIN CONTAINING"/>
    <property type="match status" value="1"/>
</dbReference>
<evidence type="ECO:0000256" key="8">
    <source>
        <dbReference type="SAM" id="SignalP"/>
    </source>
</evidence>
<gene>
    <name evidence="11 13 14" type="ORF">SRAE_2000420100</name>
</gene>
<keyword evidence="4" id="KW-0378">Hydrolase</keyword>
<dbReference type="PROSITE" id="PS51864">
    <property type="entry name" value="ASTACIN"/>
    <property type="match status" value="1"/>
</dbReference>
<reference evidence="11" key="1">
    <citation type="submission" date="2014-09" db="EMBL/GenBank/DDBJ databases">
        <authorList>
            <person name="Aslett A.Martin."/>
        </authorList>
    </citation>
    <scope>NUCLEOTIDE SEQUENCE</scope>
    <source>
        <strain evidence="11">ED321 Heterogonic</strain>
    </source>
</reference>
<dbReference type="PROSITE" id="PS01186">
    <property type="entry name" value="EGF_2"/>
    <property type="match status" value="1"/>
</dbReference>
<keyword evidence="5" id="KW-0862">Zinc</keyword>
<dbReference type="SUPFAM" id="SSF49854">
    <property type="entry name" value="Spermadhesin, CUB domain"/>
    <property type="match status" value="1"/>
</dbReference>
<dbReference type="OMA" id="MGSIREM"/>
<evidence type="ECO:0000256" key="4">
    <source>
        <dbReference type="ARBA" id="ARBA00022801"/>
    </source>
</evidence>
<dbReference type="GO" id="GO:0006508">
    <property type="term" value="P:proteolysis"/>
    <property type="evidence" value="ECO:0007669"/>
    <property type="project" value="UniProtKB-KW"/>
</dbReference>